<proteinExistence type="predicted"/>
<organism evidence="2 3">
    <name type="scientific">Inquilinus ginsengisoli</name>
    <dbReference type="NCBI Taxonomy" id="363840"/>
    <lineage>
        <taxon>Bacteria</taxon>
        <taxon>Pseudomonadati</taxon>
        <taxon>Pseudomonadota</taxon>
        <taxon>Alphaproteobacteria</taxon>
        <taxon>Rhodospirillales</taxon>
        <taxon>Rhodospirillaceae</taxon>
        <taxon>Inquilinus</taxon>
    </lineage>
</organism>
<name>A0ABU1JUP7_9PROT</name>
<feature type="region of interest" description="Disordered" evidence="1">
    <location>
        <begin position="1"/>
        <end position="20"/>
    </location>
</feature>
<evidence type="ECO:0000313" key="3">
    <source>
        <dbReference type="Proteomes" id="UP001262410"/>
    </source>
</evidence>
<comment type="caution">
    <text evidence="2">The sequence shown here is derived from an EMBL/GenBank/DDBJ whole genome shotgun (WGS) entry which is preliminary data.</text>
</comment>
<feature type="compositionally biased region" description="Pro residues" evidence="1">
    <location>
        <begin position="1"/>
        <end position="10"/>
    </location>
</feature>
<protein>
    <submittedName>
        <fullName evidence="2">Uncharacterized protein</fullName>
    </submittedName>
</protein>
<keyword evidence="3" id="KW-1185">Reference proteome</keyword>
<dbReference type="RefSeq" id="WP_309798357.1">
    <property type="nucleotide sequence ID" value="NZ_JAVDPW010000009.1"/>
</dbReference>
<evidence type="ECO:0000313" key="2">
    <source>
        <dbReference type="EMBL" id="MDR6292341.1"/>
    </source>
</evidence>
<dbReference type="EMBL" id="JAVDPW010000009">
    <property type="protein sequence ID" value="MDR6292341.1"/>
    <property type="molecule type" value="Genomic_DNA"/>
</dbReference>
<reference evidence="2 3" key="1">
    <citation type="submission" date="2023-07" db="EMBL/GenBank/DDBJ databases">
        <title>Sorghum-associated microbial communities from plants grown in Nebraska, USA.</title>
        <authorList>
            <person name="Schachtman D."/>
        </authorList>
    </citation>
    <scope>NUCLEOTIDE SEQUENCE [LARGE SCALE GENOMIC DNA]</scope>
    <source>
        <strain evidence="2 3">584</strain>
    </source>
</reference>
<accession>A0ABU1JUP7</accession>
<sequence>MRDTTPPPPEVIARRGANWQDQDAGDVFGIMQRRDLLPDRSDEKPIPGPTPTELKIAGQTYSGLIATYEQIIGAPTCAVARSGGRALAAEDVGHSVSVRAKIGACRIALSDLDHRVAVALSRAVAAVTHEQIEDALRWADWIVPGLVRLHERADDIRRAGRTAADQAARRQAA</sequence>
<evidence type="ECO:0000256" key="1">
    <source>
        <dbReference type="SAM" id="MobiDB-lite"/>
    </source>
</evidence>
<gene>
    <name evidence="2" type="ORF">E9232_004881</name>
</gene>
<dbReference type="Proteomes" id="UP001262410">
    <property type="component" value="Unassembled WGS sequence"/>
</dbReference>